<reference evidence="2" key="1">
    <citation type="journal article" date="2023" name="IMA Fungus">
        <title>Comparative genomic study of the Penicillium genus elucidates a diverse pangenome and 15 lateral gene transfer events.</title>
        <authorList>
            <person name="Petersen C."/>
            <person name="Sorensen T."/>
            <person name="Nielsen M.R."/>
            <person name="Sondergaard T.E."/>
            <person name="Sorensen J.L."/>
            <person name="Fitzpatrick D.A."/>
            <person name="Frisvad J.C."/>
            <person name="Nielsen K.L."/>
        </authorList>
    </citation>
    <scope>NUCLEOTIDE SEQUENCE</scope>
    <source>
        <strain evidence="2">IBT 12815</strain>
    </source>
</reference>
<name>A0AAD6EDH2_9EURO</name>
<evidence type="ECO:0000256" key="1">
    <source>
        <dbReference type="SAM" id="MobiDB-lite"/>
    </source>
</evidence>
<comment type="caution">
    <text evidence="2">The sequence shown here is derived from an EMBL/GenBank/DDBJ whole genome shotgun (WGS) entry which is preliminary data.</text>
</comment>
<proteinExistence type="predicted"/>
<organism evidence="2 3">
    <name type="scientific">Penicillium hordei</name>
    <dbReference type="NCBI Taxonomy" id="40994"/>
    <lineage>
        <taxon>Eukaryota</taxon>
        <taxon>Fungi</taxon>
        <taxon>Dikarya</taxon>
        <taxon>Ascomycota</taxon>
        <taxon>Pezizomycotina</taxon>
        <taxon>Eurotiomycetes</taxon>
        <taxon>Eurotiomycetidae</taxon>
        <taxon>Eurotiales</taxon>
        <taxon>Aspergillaceae</taxon>
        <taxon>Penicillium</taxon>
    </lineage>
</organism>
<dbReference type="GeneID" id="81581691"/>
<dbReference type="AlphaFoldDB" id="A0AAD6EDH2"/>
<dbReference type="Proteomes" id="UP001213799">
    <property type="component" value="Unassembled WGS sequence"/>
</dbReference>
<gene>
    <name evidence="2" type="ORF">N7537_000391</name>
</gene>
<protein>
    <submittedName>
        <fullName evidence="2">Uncharacterized protein</fullName>
    </submittedName>
</protein>
<feature type="region of interest" description="Disordered" evidence="1">
    <location>
        <begin position="1"/>
        <end position="24"/>
    </location>
</feature>
<evidence type="ECO:0000313" key="3">
    <source>
        <dbReference type="Proteomes" id="UP001213799"/>
    </source>
</evidence>
<keyword evidence="3" id="KW-1185">Reference proteome</keyword>
<evidence type="ECO:0000313" key="2">
    <source>
        <dbReference type="EMBL" id="KAJ5615277.1"/>
    </source>
</evidence>
<dbReference type="EMBL" id="JAQJAE010000001">
    <property type="protein sequence ID" value="KAJ5615277.1"/>
    <property type="molecule type" value="Genomic_DNA"/>
</dbReference>
<dbReference type="RefSeq" id="XP_056756444.1">
    <property type="nucleotide sequence ID" value="XM_056891449.1"/>
</dbReference>
<sequence>MQSSTSGNPPSHAPQSKKRRKLVPTVGPEMVETVLNFSGMVADINSDVPVVRSSAVQRLTVLSPLMQQLAQSKEPATVHYTAGRWKSFEEACNILQVTHDPQEHLWDRPDIDNVPPATLSPDVDSVIQRLQKTKYHKLDRSETSIRVVVELLVLDRLHNLCDSRSLEHLQLCPEVDVDLTLGDKYITGRADWLLCHDDPQCGIDSTLVAIEAKRSRDFSSADSQLATYLAAVQASRAKASKIHAIAFGITTDSNKYQFWFMDTERRLFSSVVFEWRLHKAKIITWMDKMLTEAIEASPLTTPTLQRNVSLRNWEKDFRRRQLLSSESDDSPLTDGLPFNIIVPDDSCLVGHAWYQGHKVMVIEYDDPEMSDDTDD</sequence>
<accession>A0AAD6EDH2</accession>
<reference evidence="2" key="2">
    <citation type="submission" date="2023-01" db="EMBL/GenBank/DDBJ databases">
        <authorList>
            <person name="Petersen C."/>
        </authorList>
    </citation>
    <scope>NUCLEOTIDE SEQUENCE</scope>
    <source>
        <strain evidence="2">IBT 12815</strain>
    </source>
</reference>